<proteinExistence type="predicted"/>
<evidence type="ECO:0000313" key="2">
    <source>
        <dbReference type="Proteomes" id="UP001159363"/>
    </source>
</evidence>
<accession>A0ABQ9HY98</accession>
<reference evidence="1 2" key="1">
    <citation type="submission" date="2023-02" db="EMBL/GenBank/DDBJ databases">
        <title>LHISI_Scaffold_Assembly.</title>
        <authorList>
            <person name="Stuart O.P."/>
            <person name="Cleave R."/>
            <person name="Magrath M.J.L."/>
            <person name="Mikheyev A.S."/>
        </authorList>
    </citation>
    <scope>NUCLEOTIDE SEQUENCE [LARGE SCALE GENOMIC DNA]</scope>
    <source>
        <strain evidence="1">Daus_M_001</strain>
        <tissue evidence="1">Leg muscle</tissue>
    </source>
</reference>
<protein>
    <submittedName>
        <fullName evidence="1">Uncharacterized protein</fullName>
    </submittedName>
</protein>
<keyword evidence="2" id="KW-1185">Reference proteome</keyword>
<evidence type="ECO:0000313" key="1">
    <source>
        <dbReference type="EMBL" id="KAJ8889351.1"/>
    </source>
</evidence>
<organism evidence="1 2">
    <name type="scientific">Dryococelus australis</name>
    <dbReference type="NCBI Taxonomy" id="614101"/>
    <lineage>
        <taxon>Eukaryota</taxon>
        <taxon>Metazoa</taxon>
        <taxon>Ecdysozoa</taxon>
        <taxon>Arthropoda</taxon>
        <taxon>Hexapoda</taxon>
        <taxon>Insecta</taxon>
        <taxon>Pterygota</taxon>
        <taxon>Neoptera</taxon>
        <taxon>Polyneoptera</taxon>
        <taxon>Phasmatodea</taxon>
        <taxon>Verophasmatodea</taxon>
        <taxon>Anareolatae</taxon>
        <taxon>Phasmatidae</taxon>
        <taxon>Eurycanthinae</taxon>
        <taxon>Dryococelus</taxon>
    </lineage>
</organism>
<sequence length="163" mass="18394">MKKSVCQITSKDLSRADESRTNENNVCATANLVKRINVSDVINEGTQSTIENNADNNTNDAVVHECDNAVSVKWLRYVIGYVAHKYPKLYPDLSVPSEEMTENDFIKKPAEDLRETSELLLIKLQLAEKVLRKVHGELFSTVNVIIHLETEVSFEKSSCIPWA</sequence>
<gene>
    <name evidence="1" type="ORF">PR048_008850</name>
</gene>
<dbReference type="Proteomes" id="UP001159363">
    <property type="component" value="Chromosome 3"/>
</dbReference>
<dbReference type="EMBL" id="JARBHB010000003">
    <property type="protein sequence ID" value="KAJ8889351.1"/>
    <property type="molecule type" value="Genomic_DNA"/>
</dbReference>
<comment type="caution">
    <text evidence="1">The sequence shown here is derived from an EMBL/GenBank/DDBJ whole genome shotgun (WGS) entry which is preliminary data.</text>
</comment>
<name>A0ABQ9HY98_9NEOP</name>